<keyword evidence="2" id="KW-0812">Transmembrane</keyword>
<feature type="region of interest" description="Disordered" evidence="1">
    <location>
        <begin position="1"/>
        <end position="24"/>
    </location>
</feature>
<feature type="compositionally biased region" description="Basic and acidic residues" evidence="1">
    <location>
        <begin position="14"/>
        <end position="23"/>
    </location>
</feature>
<gene>
    <name evidence="4" type="primary">LOC117185025</name>
</gene>
<dbReference type="InParanoid" id="A0A6I8WAE0"/>
<protein>
    <submittedName>
        <fullName evidence="4">Uncharacterized protein</fullName>
    </submittedName>
</protein>
<sequence>MMSYSAPTYSKAAQRGEQKRAEQRTPLSFTTHPIVIVYVFLTSALLTQVGSSWSFRSLRHRHLILAYDFVLAFIFKRGARPKGNLMQVYRIHEYIYICVYFIVCNKSESLFVLLLHLNLHLYSSPPHLYLAMR</sequence>
<feature type="transmembrane region" description="Helical" evidence="2">
    <location>
        <begin position="95"/>
        <end position="117"/>
    </location>
</feature>
<feature type="transmembrane region" description="Helical" evidence="2">
    <location>
        <begin position="27"/>
        <end position="46"/>
    </location>
</feature>
<dbReference type="Proteomes" id="UP000001819">
    <property type="component" value="Chromosome X"/>
</dbReference>
<dbReference type="KEGG" id="dpo:117185025"/>
<accession>A0A6I8WAE0</accession>
<organism evidence="3 4">
    <name type="scientific">Drosophila pseudoobscura pseudoobscura</name>
    <name type="common">Fruit fly</name>
    <dbReference type="NCBI Taxonomy" id="46245"/>
    <lineage>
        <taxon>Eukaryota</taxon>
        <taxon>Metazoa</taxon>
        <taxon>Ecdysozoa</taxon>
        <taxon>Arthropoda</taxon>
        <taxon>Hexapoda</taxon>
        <taxon>Insecta</taxon>
        <taxon>Pterygota</taxon>
        <taxon>Neoptera</taxon>
        <taxon>Endopterygota</taxon>
        <taxon>Diptera</taxon>
        <taxon>Brachycera</taxon>
        <taxon>Muscomorpha</taxon>
        <taxon>Ephydroidea</taxon>
        <taxon>Drosophilidae</taxon>
        <taxon>Drosophila</taxon>
        <taxon>Sophophora</taxon>
    </lineage>
</organism>
<dbReference type="RefSeq" id="XP_033240365.1">
    <property type="nucleotide sequence ID" value="XM_033384474.1"/>
</dbReference>
<dbReference type="AlphaFoldDB" id="A0A6I8WAE0"/>
<evidence type="ECO:0000256" key="2">
    <source>
        <dbReference type="SAM" id="Phobius"/>
    </source>
</evidence>
<evidence type="ECO:0000256" key="1">
    <source>
        <dbReference type="SAM" id="MobiDB-lite"/>
    </source>
</evidence>
<evidence type="ECO:0000313" key="3">
    <source>
        <dbReference type="Proteomes" id="UP000001819"/>
    </source>
</evidence>
<keyword evidence="2" id="KW-0472">Membrane</keyword>
<keyword evidence="3" id="KW-1185">Reference proteome</keyword>
<evidence type="ECO:0000313" key="4">
    <source>
        <dbReference type="RefSeq" id="XP_033240365.1"/>
    </source>
</evidence>
<reference evidence="4" key="1">
    <citation type="submission" date="2025-08" db="UniProtKB">
        <authorList>
            <consortium name="RefSeq"/>
        </authorList>
    </citation>
    <scope>IDENTIFICATION</scope>
    <source>
        <strain evidence="4">MV-25-SWS-2005</strain>
        <tissue evidence="4">Whole body</tissue>
    </source>
</reference>
<keyword evidence="2" id="KW-1133">Transmembrane helix</keyword>
<proteinExistence type="predicted"/>
<name>A0A6I8WAE0_DROPS</name>